<accession>A0A081BYN0</accession>
<evidence type="ECO:0000256" key="7">
    <source>
        <dbReference type="ARBA" id="ARBA00023136"/>
    </source>
</evidence>
<feature type="transmembrane region" description="Helical" evidence="8">
    <location>
        <begin position="241"/>
        <end position="262"/>
    </location>
</feature>
<evidence type="ECO:0000256" key="1">
    <source>
        <dbReference type="ARBA" id="ARBA00004651"/>
    </source>
</evidence>
<dbReference type="GO" id="GO:0000030">
    <property type="term" value="F:mannosyltransferase activity"/>
    <property type="evidence" value="ECO:0007669"/>
    <property type="project" value="InterPro"/>
</dbReference>
<evidence type="ECO:0000256" key="8">
    <source>
        <dbReference type="SAM" id="Phobius"/>
    </source>
</evidence>
<dbReference type="GO" id="GO:0006493">
    <property type="term" value="P:protein O-linked glycosylation"/>
    <property type="evidence" value="ECO:0007669"/>
    <property type="project" value="InterPro"/>
</dbReference>
<evidence type="ECO:0000256" key="6">
    <source>
        <dbReference type="ARBA" id="ARBA00022989"/>
    </source>
</evidence>
<dbReference type="GO" id="GO:0009103">
    <property type="term" value="P:lipopolysaccharide biosynthetic process"/>
    <property type="evidence" value="ECO:0007669"/>
    <property type="project" value="UniProtKB-ARBA"/>
</dbReference>
<dbReference type="Proteomes" id="UP000030661">
    <property type="component" value="Unassembled WGS sequence"/>
</dbReference>
<dbReference type="EMBL" id="DF820466">
    <property type="protein sequence ID" value="GAK57435.1"/>
    <property type="molecule type" value="Genomic_DNA"/>
</dbReference>
<dbReference type="InterPro" id="IPR050297">
    <property type="entry name" value="LipidA_mod_glycosyltrf_83"/>
</dbReference>
<dbReference type="GO" id="GO:0005886">
    <property type="term" value="C:plasma membrane"/>
    <property type="evidence" value="ECO:0007669"/>
    <property type="project" value="UniProtKB-SubCell"/>
</dbReference>
<feature type="transmembrane region" description="Helical" evidence="8">
    <location>
        <begin position="139"/>
        <end position="158"/>
    </location>
</feature>
<dbReference type="Pfam" id="PF02366">
    <property type="entry name" value="PMT"/>
    <property type="match status" value="1"/>
</dbReference>
<evidence type="ECO:0000256" key="2">
    <source>
        <dbReference type="ARBA" id="ARBA00022475"/>
    </source>
</evidence>
<dbReference type="HOGENOM" id="CLU_515507_0_0_0"/>
<dbReference type="InterPro" id="IPR003342">
    <property type="entry name" value="ArnT-like_N"/>
</dbReference>
<feature type="domain" description="ArnT-like N-terminal" evidence="9">
    <location>
        <begin position="80"/>
        <end position="234"/>
    </location>
</feature>
<keyword evidence="2" id="KW-1003">Cell membrane</keyword>
<comment type="subcellular location">
    <subcellularLocation>
        <location evidence="1">Cell membrane</location>
        <topology evidence="1">Multi-pass membrane protein</topology>
    </subcellularLocation>
</comment>
<feature type="transmembrane region" description="Helical" evidence="8">
    <location>
        <begin position="485"/>
        <end position="507"/>
    </location>
</feature>
<reference evidence="10" key="1">
    <citation type="journal article" date="2015" name="PeerJ">
        <title>First genomic representation of candidate bacterial phylum KSB3 points to enhanced environmental sensing as a trigger of wastewater bulking.</title>
        <authorList>
            <person name="Sekiguchi Y."/>
            <person name="Ohashi A."/>
            <person name="Parks D.H."/>
            <person name="Yamauchi T."/>
            <person name="Tyson G.W."/>
            <person name="Hugenholtz P."/>
        </authorList>
    </citation>
    <scope>NUCLEOTIDE SEQUENCE [LARGE SCALE GENOMIC DNA]</scope>
</reference>
<keyword evidence="11" id="KW-1185">Reference proteome</keyword>
<evidence type="ECO:0000313" key="11">
    <source>
        <dbReference type="Proteomes" id="UP000030661"/>
    </source>
</evidence>
<keyword evidence="3" id="KW-0328">Glycosyltransferase</keyword>
<keyword evidence="4" id="KW-0808">Transferase</keyword>
<feature type="transmembrane region" description="Helical" evidence="8">
    <location>
        <begin position="112"/>
        <end position="133"/>
    </location>
</feature>
<feature type="transmembrane region" description="Helical" evidence="8">
    <location>
        <begin position="299"/>
        <end position="317"/>
    </location>
</feature>
<dbReference type="GO" id="GO:0016763">
    <property type="term" value="F:pentosyltransferase activity"/>
    <property type="evidence" value="ECO:0007669"/>
    <property type="project" value="TreeGrafter"/>
</dbReference>
<evidence type="ECO:0000256" key="3">
    <source>
        <dbReference type="ARBA" id="ARBA00022676"/>
    </source>
</evidence>
<dbReference type="PANTHER" id="PTHR33908:SF11">
    <property type="entry name" value="MEMBRANE PROTEIN"/>
    <property type="match status" value="1"/>
</dbReference>
<feature type="transmembrane region" description="Helical" evidence="8">
    <location>
        <begin position="352"/>
        <end position="370"/>
    </location>
</feature>
<dbReference type="AlphaFoldDB" id="A0A081BYN0"/>
<keyword evidence="6 8" id="KW-1133">Transmembrane helix</keyword>
<gene>
    <name evidence="10" type="ORF">U27_04402</name>
</gene>
<dbReference type="eggNOG" id="COG1807">
    <property type="taxonomic scope" value="Bacteria"/>
</dbReference>
<proteinExistence type="predicted"/>
<evidence type="ECO:0000313" key="10">
    <source>
        <dbReference type="EMBL" id="GAK57435.1"/>
    </source>
</evidence>
<evidence type="ECO:0000259" key="9">
    <source>
        <dbReference type="Pfam" id="PF02366"/>
    </source>
</evidence>
<dbReference type="PANTHER" id="PTHR33908">
    <property type="entry name" value="MANNOSYLTRANSFERASE YKCB-RELATED"/>
    <property type="match status" value="1"/>
</dbReference>
<protein>
    <recommendedName>
        <fullName evidence="9">ArnT-like N-terminal domain-containing protein</fullName>
    </recommendedName>
</protein>
<dbReference type="STRING" id="1499967.U27_04402"/>
<evidence type="ECO:0000256" key="4">
    <source>
        <dbReference type="ARBA" id="ARBA00022679"/>
    </source>
</evidence>
<feature type="transmembrane region" description="Helical" evidence="8">
    <location>
        <begin position="377"/>
        <end position="398"/>
    </location>
</feature>
<keyword evidence="5 8" id="KW-0812">Transmembrane</keyword>
<keyword evidence="7 8" id="KW-0472">Membrane</keyword>
<sequence>MTRKNVRRTKFISPPWIPVWVFGLFFSLYTLSMGGHGYGGVGTTTYDVTRSMLINHSFAIQKVPWGKAGRDGQFYAQYGIGHSLYNLPFYLLGHWTAASFPQLAAHYDRITMLTTLLGQPFITALTCVLLYLFCRKLGYTYNTSIWCTLFYGLGTQAWMYAQLDFSEPILTFWLLGSVYWLIIPQSHPQKLRLPSSCHLVLSGLFLGAAITVKIVAILVLPVLLGYLWLTFPRKINTTWKAFTWFLIPVIGIGGGIVGWYNFIRFGSPFETGYSNEFTRYIPDILRHFTDNLFGLEGSIFFYSPVIILAFAGIIRFYQQFTTTTFLLSGIMLTFFGFYPFTTNELYYGPRYLTPILPFFLIIAGAAQTTYSKQAKRIALFCLIMGIGQQLIGVVVNYHSYYWRIQYTLAFANAPDFTSEMETLLRSTPRLPHILGHLWLITHAVLDAFRPGGIPFSGIELLADTTRQNAWLPYYGLDLWWYHPKLIALTGIVLPAGIVVSMAGIIVFSSYRLFRISSADIPEVLSKER</sequence>
<name>A0A081BYN0_VECG1</name>
<feature type="transmembrane region" description="Helical" evidence="8">
    <location>
        <begin position="203"/>
        <end position="229"/>
    </location>
</feature>
<feature type="transmembrane region" description="Helical" evidence="8">
    <location>
        <begin position="324"/>
        <end position="340"/>
    </location>
</feature>
<organism evidence="10">
    <name type="scientific">Vecturithrix granuli</name>
    <dbReference type="NCBI Taxonomy" id="1499967"/>
    <lineage>
        <taxon>Bacteria</taxon>
        <taxon>Candidatus Moduliflexota</taxon>
        <taxon>Candidatus Vecturitrichia</taxon>
        <taxon>Candidatus Vecturitrichales</taxon>
        <taxon>Candidatus Vecturitrichaceae</taxon>
        <taxon>Candidatus Vecturithrix</taxon>
    </lineage>
</organism>
<feature type="transmembrane region" description="Helical" evidence="8">
    <location>
        <begin position="12"/>
        <end position="31"/>
    </location>
</feature>
<evidence type="ECO:0000256" key="5">
    <source>
        <dbReference type="ARBA" id="ARBA00022692"/>
    </source>
</evidence>